<gene>
    <name evidence="2" type="ORF">J437_LFUL015892</name>
</gene>
<keyword evidence="1" id="KW-1133">Transmembrane helix</keyword>
<dbReference type="EMBL" id="KZ309144">
    <property type="protein sequence ID" value="KAG8237282.1"/>
    <property type="molecule type" value="Genomic_DNA"/>
</dbReference>
<comment type="caution">
    <text evidence="2">The sequence shown here is derived from an EMBL/GenBank/DDBJ whole genome shotgun (WGS) entry which is preliminary data.</text>
</comment>
<keyword evidence="1" id="KW-0472">Membrane</keyword>
<accession>A0A8K0KMD8</accession>
<protein>
    <submittedName>
        <fullName evidence="2">Uncharacterized protein</fullName>
    </submittedName>
</protein>
<reference evidence="2" key="2">
    <citation type="submission" date="2017-10" db="EMBL/GenBank/DDBJ databases">
        <title>Ladona fulva Genome sequencing and assembly.</title>
        <authorList>
            <person name="Murali S."/>
            <person name="Richards S."/>
            <person name="Bandaranaike D."/>
            <person name="Bellair M."/>
            <person name="Blankenburg K."/>
            <person name="Chao H."/>
            <person name="Dinh H."/>
            <person name="Doddapaneni H."/>
            <person name="Dugan-Rocha S."/>
            <person name="Elkadiri S."/>
            <person name="Gnanaolivu R."/>
            <person name="Hernandez B."/>
            <person name="Skinner E."/>
            <person name="Javaid M."/>
            <person name="Lee S."/>
            <person name="Li M."/>
            <person name="Ming W."/>
            <person name="Munidasa M."/>
            <person name="Muniz J."/>
            <person name="Nguyen L."/>
            <person name="Hughes D."/>
            <person name="Osuji N."/>
            <person name="Pu L.-L."/>
            <person name="Puazo M."/>
            <person name="Qu C."/>
            <person name="Quiroz J."/>
            <person name="Raj R."/>
            <person name="Weissenberger G."/>
            <person name="Xin Y."/>
            <person name="Zou X."/>
            <person name="Han Y."/>
            <person name="Worley K."/>
            <person name="Muzny D."/>
            <person name="Gibbs R."/>
        </authorList>
    </citation>
    <scope>NUCLEOTIDE SEQUENCE</scope>
    <source>
        <strain evidence="2">Sampled in the wild</strain>
    </source>
</reference>
<keyword evidence="1" id="KW-0812">Transmembrane</keyword>
<name>A0A8K0KMD8_LADFU</name>
<reference evidence="2" key="1">
    <citation type="submission" date="2013-04" db="EMBL/GenBank/DDBJ databases">
        <authorList>
            <person name="Qu J."/>
            <person name="Murali S.C."/>
            <person name="Bandaranaike D."/>
            <person name="Bellair M."/>
            <person name="Blankenburg K."/>
            <person name="Chao H."/>
            <person name="Dinh H."/>
            <person name="Doddapaneni H."/>
            <person name="Downs B."/>
            <person name="Dugan-Rocha S."/>
            <person name="Elkadiri S."/>
            <person name="Gnanaolivu R.D."/>
            <person name="Hernandez B."/>
            <person name="Javaid M."/>
            <person name="Jayaseelan J.C."/>
            <person name="Lee S."/>
            <person name="Li M."/>
            <person name="Ming W."/>
            <person name="Munidasa M."/>
            <person name="Muniz J."/>
            <person name="Nguyen L."/>
            <person name="Ongeri F."/>
            <person name="Osuji N."/>
            <person name="Pu L.-L."/>
            <person name="Puazo M."/>
            <person name="Qu C."/>
            <person name="Quiroz J."/>
            <person name="Raj R."/>
            <person name="Weissenberger G."/>
            <person name="Xin Y."/>
            <person name="Zou X."/>
            <person name="Han Y."/>
            <person name="Richards S."/>
            <person name="Worley K."/>
            <person name="Muzny D."/>
            <person name="Gibbs R."/>
        </authorList>
    </citation>
    <scope>NUCLEOTIDE SEQUENCE</scope>
    <source>
        <strain evidence="2">Sampled in the wild</strain>
    </source>
</reference>
<evidence type="ECO:0000256" key="1">
    <source>
        <dbReference type="SAM" id="Phobius"/>
    </source>
</evidence>
<organism evidence="2 3">
    <name type="scientific">Ladona fulva</name>
    <name type="common">Scarce chaser dragonfly</name>
    <name type="synonym">Libellula fulva</name>
    <dbReference type="NCBI Taxonomy" id="123851"/>
    <lineage>
        <taxon>Eukaryota</taxon>
        <taxon>Metazoa</taxon>
        <taxon>Ecdysozoa</taxon>
        <taxon>Arthropoda</taxon>
        <taxon>Hexapoda</taxon>
        <taxon>Insecta</taxon>
        <taxon>Pterygota</taxon>
        <taxon>Palaeoptera</taxon>
        <taxon>Odonata</taxon>
        <taxon>Epiprocta</taxon>
        <taxon>Anisoptera</taxon>
        <taxon>Libelluloidea</taxon>
        <taxon>Libellulidae</taxon>
        <taxon>Ladona</taxon>
    </lineage>
</organism>
<proteinExistence type="predicted"/>
<sequence length="106" mass="12573">MHFVCVNFVLISTYHIPLMTNVALQLLYYESLGLKIFHSLMFTMRLTCSSYKTSQFFILDAKISLKSSSQSEEEEFWKSLEVMLPIHFLMLIFLFLYSIFMFSDKK</sequence>
<dbReference type="Proteomes" id="UP000792457">
    <property type="component" value="Unassembled WGS sequence"/>
</dbReference>
<feature type="transmembrane region" description="Helical" evidence="1">
    <location>
        <begin position="82"/>
        <end position="102"/>
    </location>
</feature>
<keyword evidence="3" id="KW-1185">Reference proteome</keyword>
<evidence type="ECO:0000313" key="2">
    <source>
        <dbReference type="EMBL" id="KAG8237282.1"/>
    </source>
</evidence>
<evidence type="ECO:0000313" key="3">
    <source>
        <dbReference type="Proteomes" id="UP000792457"/>
    </source>
</evidence>
<dbReference type="AlphaFoldDB" id="A0A8K0KMD8"/>